<dbReference type="AlphaFoldDB" id="E3N6A2"/>
<name>E3N6A2_CAERE</name>
<feature type="region of interest" description="Disordered" evidence="1">
    <location>
        <begin position="75"/>
        <end position="110"/>
    </location>
</feature>
<protein>
    <submittedName>
        <fullName evidence="2">Uncharacterized protein</fullName>
    </submittedName>
</protein>
<organism evidence="3">
    <name type="scientific">Caenorhabditis remanei</name>
    <name type="common">Caenorhabditis vulgaris</name>
    <dbReference type="NCBI Taxonomy" id="31234"/>
    <lineage>
        <taxon>Eukaryota</taxon>
        <taxon>Metazoa</taxon>
        <taxon>Ecdysozoa</taxon>
        <taxon>Nematoda</taxon>
        <taxon>Chromadorea</taxon>
        <taxon>Rhabditida</taxon>
        <taxon>Rhabditina</taxon>
        <taxon>Rhabditomorpha</taxon>
        <taxon>Rhabditoidea</taxon>
        <taxon>Rhabditidae</taxon>
        <taxon>Peloderinae</taxon>
        <taxon>Caenorhabditis</taxon>
    </lineage>
</organism>
<evidence type="ECO:0000313" key="2">
    <source>
        <dbReference type="EMBL" id="EFO88043.1"/>
    </source>
</evidence>
<evidence type="ECO:0000256" key="1">
    <source>
        <dbReference type="SAM" id="MobiDB-lite"/>
    </source>
</evidence>
<dbReference type="InParanoid" id="E3N6A2"/>
<evidence type="ECO:0000313" key="3">
    <source>
        <dbReference type="Proteomes" id="UP000008281"/>
    </source>
</evidence>
<feature type="compositionally biased region" description="Polar residues" evidence="1">
    <location>
        <begin position="95"/>
        <end position="106"/>
    </location>
</feature>
<gene>
    <name evidence="2" type="ORF">CRE_05141</name>
</gene>
<reference evidence="2" key="1">
    <citation type="submission" date="2007-07" db="EMBL/GenBank/DDBJ databases">
        <title>PCAP assembly of the Caenorhabditis remanei genome.</title>
        <authorList>
            <consortium name="The Caenorhabditis remanei Sequencing Consortium"/>
            <person name="Wilson R.K."/>
        </authorList>
    </citation>
    <scope>NUCLEOTIDE SEQUENCE [LARGE SCALE GENOMIC DNA]</scope>
    <source>
        <strain evidence="2">PB4641</strain>
    </source>
</reference>
<feature type="compositionally biased region" description="Polar residues" evidence="1">
    <location>
        <begin position="75"/>
        <end position="86"/>
    </location>
</feature>
<proteinExistence type="predicted"/>
<sequence length="209" mass="23693">MSSQEQMRILKTKAIMEYQKIFRNFKVRHHATTQLKHHYPVQKDQTANPLYYELPPPLPATNQLFQPMPQQNFVAPQPRDSQNCVEQNAGDADTEYQSPPLQQQQVHPIRQRMRPVVAARPFSIGRNKVEYAESRMLPRGVSVAPCDSPQFRFHQRVGSSNDGLFTTTPRNLYSITVVTGEIAWNSEADTTASNDSGGEECAFAKFVDG</sequence>
<dbReference type="Proteomes" id="UP000008281">
    <property type="component" value="Unassembled WGS sequence"/>
</dbReference>
<keyword evidence="3" id="KW-1185">Reference proteome</keyword>
<dbReference type="HOGENOM" id="CLU_1316496_0_0_1"/>
<accession>E3N6A2</accession>
<dbReference type="EMBL" id="DS268539">
    <property type="protein sequence ID" value="EFO88043.1"/>
    <property type="molecule type" value="Genomic_DNA"/>
</dbReference>